<protein>
    <submittedName>
        <fullName evidence="1">Uncharacterized protein</fullName>
    </submittedName>
</protein>
<dbReference type="EMBL" id="JH413798">
    <property type="protein sequence ID" value="EHL32452.1"/>
    <property type="molecule type" value="Genomic_DNA"/>
</dbReference>
<dbReference type="InParanoid" id="G9EJP2"/>
<dbReference type="RefSeq" id="WP_006869389.1">
    <property type="nucleotide sequence ID" value="NZ_JH413798.1"/>
</dbReference>
<reference evidence="1 2" key="1">
    <citation type="journal article" date="2011" name="BMC Genomics">
        <title>Insight into cross-talk between intra-amoebal pathogens.</title>
        <authorList>
            <person name="Gimenez G."/>
            <person name="Bertelli C."/>
            <person name="Moliner C."/>
            <person name="Robert C."/>
            <person name="Raoult D."/>
            <person name="Fournier P.E."/>
            <person name="Greub G."/>
        </authorList>
    </citation>
    <scope>NUCLEOTIDE SEQUENCE [LARGE SCALE GENOMIC DNA]</scope>
    <source>
        <strain evidence="1 2">LLAP12</strain>
    </source>
</reference>
<dbReference type="HOGENOM" id="CLU_1904088_0_0_6"/>
<dbReference type="AlphaFoldDB" id="G9EJP2"/>
<gene>
    <name evidence="1" type="ORF">LDG_5408</name>
</gene>
<sequence length="133" mass="15380">MKKFNGQIPAYGGEILFIHGKIIFWNFKSGSYSEMNVACNDANPELRTTVTQSLFPAQCFITITEANLFAQRYIHAAFFEADGQYKNQEQTLRELQQYFKHDKYHFFNHCKTSSVSQDTSHEEEDDVLLVLAP</sequence>
<dbReference type="STRING" id="658187.LDG_5408"/>
<dbReference type="Proteomes" id="UP000002770">
    <property type="component" value="Unassembled WGS sequence"/>
</dbReference>
<dbReference type="OrthoDB" id="5649092at2"/>
<proteinExistence type="predicted"/>
<evidence type="ECO:0000313" key="1">
    <source>
        <dbReference type="EMBL" id="EHL32452.1"/>
    </source>
</evidence>
<evidence type="ECO:0000313" key="2">
    <source>
        <dbReference type="Proteomes" id="UP000002770"/>
    </source>
</evidence>
<organism evidence="1 2">
    <name type="scientific">Legionella drancourtii LLAP12</name>
    <dbReference type="NCBI Taxonomy" id="658187"/>
    <lineage>
        <taxon>Bacteria</taxon>
        <taxon>Pseudomonadati</taxon>
        <taxon>Pseudomonadota</taxon>
        <taxon>Gammaproteobacteria</taxon>
        <taxon>Legionellales</taxon>
        <taxon>Legionellaceae</taxon>
        <taxon>Legionella</taxon>
    </lineage>
</organism>
<name>G9EJP2_9GAMM</name>
<keyword evidence="2" id="KW-1185">Reference proteome</keyword>
<accession>G9EJP2</accession>